<organism evidence="1 2">
    <name type="scientific">Allacma fusca</name>
    <dbReference type="NCBI Taxonomy" id="39272"/>
    <lineage>
        <taxon>Eukaryota</taxon>
        <taxon>Metazoa</taxon>
        <taxon>Ecdysozoa</taxon>
        <taxon>Arthropoda</taxon>
        <taxon>Hexapoda</taxon>
        <taxon>Collembola</taxon>
        <taxon>Symphypleona</taxon>
        <taxon>Sminthuridae</taxon>
        <taxon>Allacma</taxon>
    </lineage>
</organism>
<dbReference type="AlphaFoldDB" id="A0A8J2PAX1"/>
<reference evidence="1" key="1">
    <citation type="submission" date="2021-06" db="EMBL/GenBank/DDBJ databases">
        <authorList>
            <person name="Hodson N. C."/>
            <person name="Mongue J. A."/>
            <person name="Jaron S. K."/>
        </authorList>
    </citation>
    <scope>NUCLEOTIDE SEQUENCE</scope>
</reference>
<comment type="caution">
    <text evidence="1">The sequence shown here is derived from an EMBL/GenBank/DDBJ whole genome shotgun (WGS) entry which is preliminary data.</text>
</comment>
<evidence type="ECO:0000313" key="1">
    <source>
        <dbReference type="EMBL" id="CAG7815832.1"/>
    </source>
</evidence>
<dbReference type="EMBL" id="CAJVCH010353745">
    <property type="protein sequence ID" value="CAG7815832.1"/>
    <property type="molecule type" value="Genomic_DNA"/>
</dbReference>
<name>A0A8J2PAX1_9HEXA</name>
<proteinExistence type="predicted"/>
<sequence length="100" mass="10816">ADLDEARVLAMEIMLHDGFSPSVTIRPRLSEWARNIRWLNGMTPISIHMSVLSGLNSSVVENHEVTSCKTDADASENASSGSWPKTPVGCFSITASRASL</sequence>
<protein>
    <submittedName>
        <fullName evidence="1">Uncharacterized protein</fullName>
    </submittedName>
</protein>
<feature type="non-terminal residue" evidence="1">
    <location>
        <position position="1"/>
    </location>
</feature>
<accession>A0A8J2PAX1</accession>
<keyword evidence="2" id="KW-1185">Reference proteome</keyword>
<evidence type="ECO:0000313" key="2">
    <source>
        <dbReference type="Proteomes" id="UP000708208"/>
    </source>
</evidence>
<gene>
    <name evidence="1" type="ORF">AFUS01_LOCUS26483</name>
</gene>
<dbReference type="Proteomes" id="UP000708208">
    <property type="component" value="Unassembled WGS sequence"/>
</dbReference>